<dbReference type="Ensembl" id="ENSANIT00000025835.1">
    <property type="protein sequence ID" value="ENSANIP00000025003.1"/>
    <property type="gene ID" value="ENSANIG00000016905.1"/>
</dbReference>
<feature type="compositionally biased region" description="Gly residues" evidence="1">
    <location>
        <begin position="1"/>
        <end position="11"/>
    </location>
</feature>
<name>A0A8B9NJS7_9AVES</name>
<reference evidence="2" key="2">
    <citation type="submission" date="2025-09" db="UniProtKB">
        <authorList>
            <consortium name="Ensembl"/>
        </authorList>
    </citation>
    <scope>IDENTIFICATION</scope>
</reference>
<protein>
    <submittedName>
        <fullName evidence="2">Uncharacterized protein</fullName>
    </submittedName>
</protein>
<dbReference type="Proteomes" id="UP000694541">
    <property type="component" value="Unplaced"/>
</dbReference>
<feature type="region of interest" description="Disordered" evidence="1">
    <location>
        <begin position="1"/>
        <end position="108"/>
    </location>
</feature>
<accession>A0A8B9NJS7</accession>
<evidence type="ECO:0000256" key="1">
    <source>
        <dbReference type="SAM" id="MobiDB-lite"/>
    </source>
</evidence>
<evidence type="ECO:0000313" key="3">
    <source>
        <dbReference type="Proteomes" id="UP000694541"/>
    </source>
</evidence>
<feature type="compositionally biased region" description="Low complexity" evidence="1">
    <location>
        <begin position="36"/>
        <end position="54"/>
    </location>
</feature>
<sequence length="108" mass="11598">MWKRPGAGGCSGRTPSRHPGSCLRAKGADAPPPHCGWGRVLPRRGPGGLLSPMLRGDRCRAATMPQPLPYSPGRHGGDRGLKERQDTQTGTDGRSKRQDSIIRPPWPG</sequence>
<dbReference type="AlphaFoldDB" id="A0A8B9NJS7"/>
<evidence type="ECO:0000313" key="2">
    <source>
        <dbReference type="Ensembl" id="ENSANIP00000025003.1"/>
    </source>
</evidence>
<feature type="compositionally biased region" description="Basic and acidic residues" evidence="1">
    <location>
        <begin position="75"/>
        <end position="86"/>
    </location>
</feature>
<keyword evidence="3" id="KW-1185">Reference proteome</keyword>
<proteinExistence type="predicted"/>
<reference evidence="2" key="1">
    <citation type="submission" date="2025-08" db="UniProtKB">
        <authorList>
            <consortium name="Ensembl"/>
        </authorList>
    </citation>
    <scope>IDENTIFICATION</scope>
</reference>
<organism evidence="2 3">
    <name type="scientific">Accipiter nisus</name>
    <name type="common">Eurasian sparrowhawk</name>
    <dbReference type="NCBI Taxonomy" id="211598"/>
    <lineage>
        <taxon>Eukaryota</taxon>
        <taxon>Metazoa</taxon>
        <taxon>Chordata</taxon>
        <taxon>Craniata</taxon>
        <taxon>Vertebrata</taxon>
        <taxon>Euteleostomi</taxon>
        <taxon>Archelosauria</taxon>
        <taxon>Archosauria</taxon>
        <taxon>Dinosauria</taxon>
        <taxon>Saurischia</taxon>
        <taxon>Theropoda</taxon>
        <taxon>Coelurosauria</taxon>
        <taxon>Aves</taxon>
        <taxon>Neognathae</taxon>
        <taxon>Neoaves</taxon>
        <taxon>Telluraves</taxon>
        <taxon>Accipitrimorphae</taxon>
        <taxon>Accipitriformes</taxon>
        <taxon>Accipitridae</taxon>
        <taxon>Accipitrinae</taxon>
        <taxon>Accipiter</taxon>
    </lineage>
</organism>